<evidence type="ECO:0000313" key="2">
    <source>
        <dbReference type="EMBL" id="KJF42610.1"/>
    </source>
</evidence>
<dbReference type="PATRIC" id="fig|1544798.3.peg.3949"/>
<evidence type="ECO:0000256" key="1">
    <source>
        <dbReference type="SAM" id="MobiDB-lite"/>
    </source>
</evidence>
<dbReference type="Proteomes" id="UP000032544">
    <property type="component" value="Unassembled WGS sequence"/>
</dbReference>
<dbReference type="InterPro" id="IPR025632">
    <property type="entry name" value="DUF4290"/>
</dbReference>
<evidence type="ECO:0000313" key="3">
    <source>
        <dbReference type="Proteomes" id="UP000032544"/>
    </source>
</evidence>
<proteinExistence type="predicted"/>
<keyword evidence="3" id="KW-1185">Reference proteome</keyword>
<feature type="region of interest" description="Disordered" evidence="1">
    <location>
        <begin position="169"/>
        <end position="194"/>
    </location>
</feature>
<dbReference type="STRING" id="1544798.LH29_18895"/>
<organism evidence="2 3">
    <name type="scientific">Draconibacterium sediminis</name>
    <dbReference type="NCBI Taxonomy" id="1544798"/>
    <lineage>
        <taxon>Bacteria</taxon>
        <taxon>Pseudomonadati</taxon>
        <taxon>Bacteroidota</taxon>
        <taxon>Bacteroidia</taxon>
        <taxon>Marinilabiliales</taxon>
        <taxon>Prolixibacteraceae</taxon>
        <taxon>Draconibacterium</taxon>
    </lineage>
</organism>
<dbReference type="AlphaFoldDB" id="A0A0D8J6L0"/>
<protein>
    <recommendedName>
        <fullName evidence="4">Methionyl-tRNA formyltransferase</fullName>
    </recommendedName>
</protein>
<evidence type="ECO:0008006" key="4">
    <source>
        <dbReference type="Google" id="ProtNLM"/>
    </source>
</evidence>
<accession>A0A0D8J6L0</accession>
<dbReference type="RefSeq" id="WP_045032449.1">
    <property type="nucleotide sequence ID" value="NZ_CAJXKZ010000011.1"/>
</dbReference>
<reference evidence="2 3" key="1">
    <citation type="submission" date="2014-09" db="EMBL/GenBank/DDBJ databases">
        <title>Draft Genome Sequence of Draconibacterium sp. JN14CK-3.</title>
        <authorList>
            <person name="Dong C."/>
            <person name="Lai Q."/>
            <person name="Shao Z."/>
        </authorList>
    </citation>
    <scope>NUCLEOTIDE SEQUENCE [LARGE SCALE GENOMIC DNA]</scope>
    <source>
        <strain evidence="2 3">JN14CK-3</strain>
    </source>
</reference>
<name>A0A0D8J6L0_9BACT</name>
<dbReference type="EMBL" id="JRHC01000005">
    <property type="protein sequence ID" value="KJF42610.1"/>
    <property type="molecule type" value="Genomic_DNA"/>
</dbReference>
<feature type="compositionally biased region" description="Basic residues" evidence="1">
    <location>
        <begin position="185"/>
        <end position="194"/>
    </location>
</feature>
<gene>
    <name evidence="2" type="ORF">LH29_18895</name>
</gene>
<sequence>MDYNTKRKKMALPEYGRNIQNMVDYLMTIEDREKRNKSAQTVIDVMGNLFPHLRDVQEFRHKLWDHLAIMSDFQLDIDYPYDPPTPESLKERPNTVPYTKHRIKHKHYGRTMELLIQEADNFEGEERDIIIEQLANHMKKSYLAWNKDAVEDHMIFSDLEEMSRGKLKVPEGTQLADSKTLVSAPKKKKVKKKK</sequence>
<dbReference type="Pfam" id="PF14123">
    <property type="entry name" value="DUF4290"/>
    <property type="match status" value="1"/>
</dbReference>
<comment type="caution">
    <text evidence="2">The sequence shown here is derived from an EMBL/GenBank/DDBJ whole genome shotgun (WGS) entry which is preliminary data.</text>
</comment>
<dbReference type="OrthoDB" id="1466969at2"/>